<evidence type="ECO:0000259" key="14">
    <source>
        <dbReference type="PROSITE" id="PS50011"/>
    </source>
</evidence>
<dbReference type="PROSITE" id="PS50011">
    <property type="entry name" value="PROTEIN_KINASE_DOM"/>
    <property type="match status" value="1"/>
</dbReference>
<dbReference type="Gene3D" id="3.30.200.20">
    <property type="entry name" value="Phosphorylase Kinase, domain 1"/>
    <property type="match status" value="1"/>
</dbReference>
<evidence type="ECO:0000256" key="10">
    <source>
        <dbReference type="ARBA" id="ARBA00047899"/>
    </source>
</evidence>
<evidence type="ECO:0000256" key="3">
    <source>
        <dbReference type="ARBA" id="ARBA00022527"/>
    </source>
</evidence>
<dbReference type="GO" id="GO:0005524">
    <property type="term" value="F:ATP binding"/>
    <property type="evidence" value="ECO:0007669"/>
    <property type="project" value="UniProtKB-UniRule"/>
</dbReference>
<dbReference type="InterPro" id="IPR000719">
    <property type="entry name" value="Prot_kinase_dom"/>
</dbReference>
<dbReference type="SUPFAM" id="SSF56112">
    <property type="entry name" value="Protein kinase-like (PK-like)"/>
    <property type="match status" value="1"/>
</dbReference>
<dbReference type="GO" id="GO:0004674">
    <property type="term" value="F:protein serine/threonine kinase activity"/>
    <property type="evidence" value="ECO:0007669"/>
    <property type="project" value="UniProtKB-KW"/>
</dbReference>
<dbReference type="InterPro" id="IPR017892">
    <property type="entry name" value="Pkinase_C"/>
</dbReference>
<evidence type="ECO:0000313" key="16">
    <source>
        <dbReference type="EMBL" id="KAG7531455.1"/>
    </source>
</evidence>
<dbReference type="GO" id="GO:0007010">
    <property type="term" value="P:cytoskeleton organization"/>
    <property type="evidence" value="ECO:0007669"/>
    <property type="project" value="UniProtKB-ARBA"/>
</dbReference>
<comment type="caution">
    <text evidence="16">The sequence shown here is derived from an EMBL/GenBank/DDBJ whole genome shotgun (WGS) entry which is preliminary data.</text>
</comment>
<keyword evidence="3" id="KW-0723">Serine/threonine-protein kinase</keyword>
<dbReference type="PROSITE" id="PS00107">
    <property type="entry name" value="PROTEIN_KINASE_ATP"/>
    <property type="match status" value="1"/>
</dbReference>
<dbReference type="FunFam" id="3.30.200.20:FF:000192">
    <property type="entry name" value="Serine/threonine-protein kinase cot-1"/>
    <property type="match status" value="1"/>
</dbReference>
<comment type="catalytic activity">
    <reaction evidence="10">
        <text>L-threonyl-[protein] + ATP = O-phospho-L-threonyl-[protein] + ADP + H(+)</text>
        <dbReference type="Rhea" id="RHEA:46608"/>
        <dbReference type="Rhea" id="RHEA-COMP:11060"/>
        <dbReference type="Rhea" id="RHEA-COMP:11605"/>
        <dbReference type="ChEBI" id="CHEBI:15378"/>
        <dbReference type="ChEBI" id="CHEBI:30013"/>
        <dbReference type="ChEBI" id="CHEBI:30616"/>
        <dbReference type="ChEBI" id="CHEBI:61977"/>
        <dbReference type="ChEBI" id="CHEBI:456216"/>
        <dbReference type="EC" id="2.7.11.1"/>
    </reaction>
</comment>
<feature type="binding site" evidence="12">
    <location>
        <position position="226"/>
    </location>
    <ligand>
        <name>ATP</name>
        <dbReference type="ChEBI" id="CHEBI:30616"/>
    </ligand>
</feature>
<dbReference type="InterPro" id="IPR000961">
    <property type="entry name" value="AGC-kinase_C"/>
</dbReference>
<evidence type="ECO:0000256" key="11">
    <source>
        <dbReference type="ARBA" id="ARBA00048679"/>
    </source>
</evidence>
<feature type="domain" description="AGC-kinase C-terminal" evidence="15">
    <location>
        <begin position="514"/>
        <end position="579"/>
    </location>
</feature>
<evidence type="ECO:0000256" key="12">
    <source>
        <dbReference type="PROSITE-ProRule" id="PRU10141"/>
    </source>
</evidence>
<name>A0A8K0JJN7_9TREE</name>
<feature type="compositionally biased region" description="Pro residues" evidence="13">
    <location>
        <begin position="1"/>
        <end position="11"/>
    </location>
</feature>
<evidence type="ECO:0000256" key="5">
    <source>
        <dbReference type="ARBA" id="ARBA00022679"/>
    </source>
</evidence>
<feature type="compositionally biased region" description="Gly residues" evidence="13">
    <location>
        <begin position="42"/>
        <end position="53"/>
    </location>
</feature>
<dbReference type="Proteomes" id="UP000812966">
    <property type="component" value="Unassembled WGS sequence"/>
</dbReference>
<feature type="domain" description="Protein kinase" evidence="14">
    <location>
        <begin position="197"/>
        <end position="513"/>
    </location>
</feature>
<dbReference type="InterPro" id="IPR008271">
    <property type="entry name" value="Ser/Thr_kinase_AS"/>
</dbReference>
<dbReference type="EMBL" id="JABELV010000090">
    <property type="protein sequence ID" value="KAG7531455.1"/>
    <property type="molecule type" value="Genomic_DNA"/>
</dbReference>
<keyword evidence="4" id="KW-0597">Phosphoprotein</keyword>
<keyword evidence="5" id="KW-0808">Transferase</keyword>
<dbReference type="EC" id="2.7.11.1" evidence="2"/>
<keyword evidence="8 12" id="KW-0067">ATP-binding</keyword>
<dbReference type="AlphaFoldDB" id="A0A8K0JJN7"/>
<dbReference type="PANTHER" id="PTHR22988">
    <property type="entry name" value="MYOTONIC DYSTROPHY S/T KINASE-RELATED"/>
    <property type="match status" value="1"/>
</dbReference>
<dbReference type="Pfam" id="PF00069">
    <property type="entry name" value="Pkinase"/>
    <property type="match status" value="2"/>
</dbReference>
<dbReference type="Pfam" id="PF00433">
    <property type="entry name" value="Pkinase_C"/>
    <property type="match status" value="1"/>
</dbReference>
<dbReference type="PROSITE" id="PS51285">
    <property type="entry name" value="AGC_KINASE_CTER"/>
    <property type="match status" value="1"/>
</dbReference>
<keyword evidence="7" id="KW-0418">Kinase</keyword>
<dbReference type="SMART" id="SM00220">
    <property type="entry name" value="S_TKc"/>
    <property type="match status" value="1"/>
</dbReference>
<evidence type="ECO:0000313" key="17">
    <source>
        <dbReference type="Proteomes" id="UP000812966"/>
    </source>
</evidence>
<evidence type="ECO:0000256" key="7">
    <source>
        <dbReference type="ARBA" id="ARBA00022777"/>
    </source>
</evidence>
<feature type="compositionally biased region" description="Low complexity" evidence="13">
    <location>
        <begin position="86"/>
        <end position="102"/>
    </location>
</feature>
<dbReference type="Gene3D" id="1.10.510.10">
    <property type="entry name" value="Transferase(Phosphotransferase) domain 1"/>
    <property type="match status" value="1"/>
</dbReference>
<dbReference type="InterPro" id="IPR011009">
    <property type="entry name" value="Kinase-like_dom_sf"/>
</dbReference>
<dbReference type="GO" id="GO:0005737">
    <property type="term" value="C:cytoplasm"/>
    <property type="evidence" value="ECO:0007669"/>
    <property type="project" value="UniProtKB-ARBA"/>
</dbReference>
<evidence type="ECO:0000256" key="4">
    <source>
        <dbReference type="ARBA" id="ARBA00022553"/>
    </source>
</evidence>
<comment type="catalytic activity">
    <reaction evidence="11">
        <text>L-seryl-[protein] + ATP = O-phospho-L-seryl-[protein] + ADP + H(+)</text>
        <dbReference type="Rhea" id="RHEA:17989"/>
        <dbReference type="Rhea" id="RHEA-COMP:9863"/>
        <dbReference type="Rhea" id="RHEA-COMP:11604"/>
        <dbReference type="ChEBI" id="CHEBI:15378"/>
        <dbReference type="ChEBI" id="CHEBI:29999"/>
        <dbReference type="ChEBI" id="CHEBI:30616"/>
        <dbReference type="ChEBI" id="CHEBI:83421"/>
        <dbReference type="ChEBI" id="CHEBI:456216"/>
        <dbReference type="EC" id="2.7.11.1"/>
    </reaction>
</comment>
<keyword evidence="6 12" id="KW-0547">Nucleotide-binding</keyword>
<comment type="similarity">
    <text evidence="1">Belongs to the protein kinase superfamily. AGC Ser/Thr protein kinase family.</text>
</comment>
<organism evidence="16 17">
    <name type="scientific">Filobasidium floriforme</name>
    <dbReference type="NCBI Taxonomy" id="5210"/>
    <lineage>
        <taxon>Eukaryota</taxon>
        <taxon>Fungi</taxon>
        <taxon>Dikarya</taxon>
        <taxon>Basidiomycota</taxon>
        <taxon>Agaricomycotina</taxon>
        <taxon>Tremellomycetes</taxon>
        <taxon>Filobasidiales</taxon>
        <taxon>Filobasidiaceae</taxon>
        <taxon>Filobasidium</taxon>
    </lineage>
</organism>
<evidence type="ECO:0000256" key="2">
    <source>
        <dbReference type="ARBA" id="ARBA00012513"/>
    </source>
</evidence>
<feature type="region of interest" description="Disordered" evidence="13">
    <location>
        <begin position="1"/>
        <end position="120"/>
    </location>
</feature>
<dbReference type="InterPro" id="IPR017441">
    <property type="entry name" value="Protein_kinase_ATP_BS"/>
</dbReference>
<sequence length="579" mass="64225">MNNTSPAPPVPGLNLSSTHAAALQPGSMINPGMPSGVSTPIGTGGNQAGGYMGAKGQAPPPPSPGRAAAEQLAGMSLSDSGSREMSSSSSSSTPTPTSNSNNKGPDYVYFQRNPSQYPTHVTQKSTATKMRMELYYKQAVEGVVQRKERRVALEKNLMSEGGRGMEDWQKAKQLQGLGRRETNYLRLRRTKIGLGDFKTVKVIGKGAFGEVRLCQKTDTGKIYAMKTLMKNEMFKKDQLAHVRAERDVLAESNSPWVVQLYYSFQDSDYLYLVMEFLPGGDLMTMLIKYDTFSEDVTKFYMAECILAIEAVHKLGFIHRDIKPDNILIDGQGHVKLSDFGLSTGFHKQHDSSYYQKLLGGGNGSENNSPNLDASQGRSSGAGARNSVMVNAINLQMTSKGDIATWKANRRKLAYSTVGTPDYISPEIFLQKGYGKECDWWSLGAIMYECLVGYPPFCSESPHQTYQKIIKWEDYLQIPNDVHLSREAEGMIRGLLSHADTRLNIDQIKAHPFFYGVDWNTIRNIDAPFVPHLRSMTDTSYFPTEDLDQVPDLPAPREPGNGAAKDLAFLGYTFRRYEML</sequence>
<protein>
    <recommendedName>
        <fullName evidence="2">non-specific serine/threonine protein kinase</fullName>
        <ecNumber evidence="2">2.7.11.1</ecNumber>
    </recommendedName>
</protein>
<dbReference type="InterPro" id="IPR050839">
    <property type="entry name" value="Rho-assoc_Ser/Thr_Kinase"/>
</dbReference>
<comment type="similarity">
    <text evidence="9">Belongs to the protein kinase superfamily. STE Ser/Thr protein kinase family. COT1 subfamily.</text>
</comment>
<evidence type="ECO:0000256" key="13">
    <source>
        <dbReference type="SAM" id="MobiDB-lite"/>
    </source>
</evidence>
<evidence type="ECO:0000256" key="6">
    <source>
        <dbReference type="ARBA" id="ARBA00022741"/>
    </source>
</evidence>
<dbReference type="SMART" id="SM00133">
    <property type="entry name" value="S_TK_X"/>
    <property type="match status" value="1"/>
</dbReference>
<dbReference type="PANTHER" id="PTHR22988:SF76">
    <property type="entry name" value="CHROMOSOME UNDETERMINED SCAFFOLD_135, WHOLE GENOME SHOTGUN SEQUENCE"/>
    <property type="match status" value="1"/>
</dbReference>
<evidence type="ECO:0000256" key="8">
    <source>
        <dbReference type="ARBA" id="ARBA00022840"/>
    </source>
</evidence>
<evidence type="ECO:0000256" key="9">
    <source>
        <dbReference type="ARBA" id="ARBA00038271"/>
    </source>
</evidence>
<proteinExistence type="inferred from homology"/>
<gene>
    <name evidence="16" type="ORF">FFLO_04315</name>
</gene>
<keyword evidence="17" id="KW-1185">Reference proteome</keyword>
<evidence type="ECO:0000256" key="1">
    <source>
        <dbReference type="ARBA" id="ARBA00009903"/>
    </source>
</evidence>
<dbReference type="PROSITE" id="PS00108">
    <property type="entry name" value="PROTEIN_KINASE_ST"/>
    <property type="match status" value="1"/>
</dbReference>
<reference evidence="16" key="1">
    <citation type="submission" date="2020-04" db="EMBL/GenBank/DDBJ databases">
        <title>Analysis of mating type loci in Filobasidium floriforme.</title>
        <authorList>
            <person name="Nowrousian M."/>
        </authorList>
    </citation>
    <scope>NUCLEOTIDE SEQUENCE</scope>
    <source>
        <strain evidence="16">CBS 6242</strain>
    </source>
</reference>
<evidence type="ECO:0000259" key="15">
    <source>
        <dbReference type="PROSITE" id="PS51285"/>
    </source>
</evidence>
<accession>A0A8K0JJN7</accession>
<dbReference type="FunFam" id="1.10.510.10:FF:000024">
    <property type="entry name" value="Probable serine/threonine-protein kinase cot-1"/>
    <property type="match status" value="2"/>
</dbReference>